<sequence>MANKVTSTDVKEGLTLTKDISTDAKEGLALIKDTSNDVKKTFVLVEENRNHIIGFDDTLKAGFKSQEAMIQRLMRQLQCCGMANKVGSLNEAAALVATLEELQDAVCRENICEEFSIVFSEIHRRTMAIYGLIQEKLKYFRVQLEEGVQLVRNCPKVLEWTDDLKSEYTNKFHHLNTILDTLYNHLNGIHPFNPMHEHLVHRSKKDTGSGALENRPEKVIKKSESALGGFEDVNPMHEHLVHRSKKDTGSGALENRPEKVIKKSESALGGFEDVNPMHEHLVHRSKKDTGSGALENRPEKVIKKSESALGGFEDESEEEKELVSKAEDFINRFKQQLKLQRLDSLLRYRAIISTY</sequence>
<reference evidence="1 2" key="1">
    <citation type="journal article" date="2023" name="G3 (Bethesda)">
        <title>A chromosome-length genome assembly and annotation of blackberry (Rubus argutus, cv. 'Hillquist').</title>
        <authorList>
            <person name="Bruna T."/>
            <person name="Aryal R."/>
            <person name="Dudchenko O."/>
            <person name="Sargent D.J."/>
            <person name="Mead D."/>
            <person name="Buti M."/>
            <person name="Cavallini A."/>
            <person name="Hytonen T."/>
            <person name="Andres J."/>
            <person name="Pham M."/>
            <person name="Weisz D."/>
            <person name="Mascagni F."/>
            <person name="Usai G."/>
            <person name="Natali L."/>
            <person name="Bassil N."/>
            <person name="Fernandez G.E."/>
            <person name="Lomsadze A."/>
            <person name="Armour M."/>
            <person name="Olukolu B."/>
            <person name="Poorten T."/>
            <person name="Britton C."/>
            <person name="Davik J."/>
            <person name="Ashrafi H."/>
            <person name="Aiden E.L."/>
            <person name="Borodovsky M."/>
            <person name="Worthington M."/>
        </authorList>
    </citation>
    <scope>NUCLEOTIDE SEQUENCE [LARGE SCALE GENOMIC DNA]</scope>
    <source>
        <strain evidence="1">PI 553951</strain>
    </source>
</reference>
<accession>A0AAW1YJQ7</accession>
<dbReference type="EMBL" id="JBEDUW010000001">
    <property type="protein sequence ID" value="KAK9948842.1"/>
    <property type="molecule type" value="Genomic_DNA"/>
</dbReference>
<evidence type="ECO:0000313" key="2">
    <source>
        <dbReference type="Proteomes" id="UP001457282"/>
    </source>
</evidence>
<gene>
    <name evidence="1" type="ORF">M0R45_004401</name>
</gene>
<dbReference type="InterPro" id="IPR008480">
    <property type="entry name" value="DUF761_pln"/>
</dbReference>
<evidence type="ECO:0000313" key="1">
    <source>
        <dbReference type="EMBL" id="KAK9948842.1"/>
    </source>
</evidence>
<dbReference type="AlphaFoldDB" id="A0AAW1YJQ7"/>
<organism evidence="1 2">
    <name type="scientific">Rubus argutus</name>
    <name type="common">Southern blackberry</name>
    <dbReference type="NCBI Taxonomy" id="59490"/>
    <lineage>
        <taxon>Eukaryota</taxon>
        <taxon>Viridiplantae</taxon>
        <taxon>Streptophyta</taxon>
        <taxon>Embryophyta</taxon>
        <taxon>Tracheophyta</taxon>
        <taxon>Spermatophyta</taxon>
        <taxon>Magnoliopsida</taxon>
        <taxon>eudicotyledons</taxon>
        <taxon>Gunneridae</taxon>
        <taxon>Pentapetalae</taxon>
        <taxon>rosids</taxon>
        <taxon>fabids</taxon>
        <taxon>Rosales</taxon>
        <taxon>Rosaceae</taxon>
        <taxon>Rosoideae</taxon>
        <taxon>Rosoideae incertae sedis</taxon>
        <taxon>Rubus</taxon>
    </lineage>
</organism>
<dbReference type="PANTHER" id="PTHR33098:SF53">
    <property type="entry name" value="OS05G0540900 PROTEIN"/>
    <property type="match status" value="1"/>
</dbReference>
<proteinExistence type="predicted"/>
<dbReference type="PANTHER" id="PTHR33098">
    <property type="entry name" value="COTTON FIBER (DUF761)"/>
    <property type="match status" value="1"/>
</dbReference>
<name>A0AAW1YJQ7_RUBAR</name>
<dbReference type="Pfam" id="PF05553">
    <property type="entry name" value="DUF761"/>
    <property type="match status" value="1"/>
</dbReference>
<comment type="caution">
    <text evidence="1">The sequence shown here is derived from an EMBL/GenBank/DDBJ whole genome shotgun (WGS) entry which is preliminary data.</text>
</comment>
<dbReference type="Proteomes" id="UP001457282">
    <property type="component" value="Unassembled WGS sequence"/>
</dbReference>
<keyword evidence="2" id="KW-1185">Reference proteome</keyword>
<protein>
    <submittedName>
        <fullName evidence="1">Uncharacterized protein</fullName>
    </submittedName>
</protein>